<evidence type="ECO:0000259" key="2">
    <source>
        <dbReference type="Pfam" id="PF01636"/>
    </source>
</evidence>
<sequence length="330" mass="38010">MIETLEQTSQQQDQASSTSQSIDPYHQSHATNPQGQEMWTPPALPYFVDPAQLPAPLPTTQDIRACGSILNERTAQKVKAVGDHFVVKYGPGTEIREGNNLIFIQHRLPSLPVPRVWAMYEEDGEVFIIMDYCQGTTLQETWPTLDADEKTSITQQLWSIVDQLRAQPPPEPPFYGSFDRGPVPYCLFYTPEQDPAIGGPFVNEYDFIQGLVQNLRSIDRLNNRDSYKADYYEQNLPCCFRLGRPTLTHGDIQKKNIIVRRIGSHGDDPAFKLMIIDWETAGWYPAYWEYFATFTSLRWHDDWSSRIHQFLLPWPAETAALLMIYHDLFF</sequence>
<comment type="caution">
    <text evidence="3">The sequence shown here is derived from an EMBL/GenBank/DDBJ whole genome shotgun (WGS) entry which is preliminary data.</text>
</comment>
<dbReference type="PANTHER" id="PTHR21310:SF48">
    <property type="entry name" value="AMINOGLYCOSIDE PHOSPHOTRANSFERASE DOMAIN-CONTAINING PROTEIN"/>
    <property type="match status" value="1"/>
</dbReference>
<dbReference type="EMBL" id="JAJGCB010000001">
    <property type="protein sequence ID" value="KAJ8995756.1"/>
    <property type="molecule type" value="Genomic_DNA"/>
</dbReference>
<feature type="compositionally biased region" description="Low complexity" evidence="1">
    <location>
        <begin position="7"/>
        <end position="21"/>
    </location>
</feature>
<organism evidence="3 4">
    <name type="scientific">Exophiala dermatitidis</name>
    <name type="common">Black yeast-like fungus</name>
    <name type="synonym">Wangiella dermatitidis</name>
    <dbReference type="NCBI Taxonomy" id="5970"/>
    <lineage>
        <taxon>Eukaryota</taxon>
        <taxon>Fungi</taxon>
        <taxon>Dikarya</taxon>
        <taxon>Ascomycota</taxon>
        <taxon>Pezizomycotina</taxon>
        <taxon>Eurotiomycetes</taxon>
        <taxon>Chaetothyriomycetidae</taxon>
        <taxon>Chaetothyriales</taxon>
        <taxon>Herpotrichiellaceae</taxon>
        <taxon>Exophiala</taxon>
    </lineage>
</organism>
<evidence type="ECO:0000313" key="3">
    <source>
        <dbReference type="EMBL" id="KAJ8995756.1"/>
    </source>
</evidence>
<dbReference type="SUPFAM" id="SSF56112">
    <property type="entry name" value="Protein kinase-like (PK-like)"/>
    <property type="match status" value="1"/>
</dbReference>
<feature type="domain" description="Aminoglycoside phosphotransferase" evidence="2">
    <location>
        <begin position="97"/>
        <end position="294"/>
    </location>
</feature>
<dbReference type="InterPro" id="IPR011009">
    <property type="entry name" value="Kinase-like_dom_sf"/>
</dbReference>
<dbReference type="Gene3D" id="3.90.1200.10">
    <property type="match status" value="1"/>
</dbReference>
<gene>
    <name evidence="3" type="ORF">HRR80_000514</name>
</gene>
<protein>
    <recommendedName>
        <fullName evidence="2">Aminoglycoside phosphotransferase domain-containing protein</fullName>
    </recommendedName>
</protein>
<dbReference type="InterPro" id="IPR051678">
    <property type="entry name" value="AGP_Transferase"/>
</dbReference>
<proteinExistence type="predicted"/>
<dbReference type="AlphaFoldDB" id="A0AAN6F4A9"/>
<evidence type="ECO:0000256" key="1">
    <source>
        <dbReference type="SAM" id="MobiDB-lite"/>
    </source>
</evidence>
<feature type="region of interest" description="Disordered" evidence="1">
    <location>
        <begin position="1"/>
        <end position="42"/>
    </location>
</feature>
<dbReference type="CDD" id="cd05120">
    <property type="entry name" value="APH_ChoK_like"/>
    <property type="match status" value="1"/>
</dbReference>
<evidence type="ECO:0000313" key="4">
    <source>
        <dbReference type="Proteomes" id="UP001161757"/>
    </source>
</evidence>
<dbReference type="PANTHER" id="PTHR21310">
    <property type="entry name" value="AMINOGLYCOSIDE PHOSPHOTRANSFERASE-RELATED-RELATED"/>
    <property type="match status" value="1"/>
</dbReference>
<name>A0AAN6F4A9_EXODE</name>
<dbReference type="Pfam" id="PF01636">
    <property type="entry name" value="APH"/>
    <property type="match status" value="1"/>
</dbReference>
<feature type="compositionally biased region" description="Polar residues" evidence="1">
    <location>
        <begin position="28"/>
        <end position="37"/>
    </location>
</feature>
<reference evidence="3" key="1">
    <citation type="submission" date="2023-01" db="EMBL/GenBank/DDBJ databases">
        <title>Exophiala dermititidis isolated from Cystic Fibrosis Patient.</title>
        <authorList>
            <person name="Kurbessoian T."/>
            <person name="Crocker A."/>
            <person name="Murante D."/>
            <person name="Hogan D.A."/>
            <person name="Stajich J.E."/>
        </authorList>
    </citation>
    <scope>NUCLEOTIDE SEQUENCE</scope>
    <source>
        <strain evidence="3">Ex8</strain>
    </source>
</reference>
<accession>A0AAN6F4A9</accession>
<dbReference type="Proteomes" id="UP001161757">
    <property type="component" value="Unassembled WGS sequence"/>
</dbReference>
<dbReference type="InterPro" id="IPR002575">
    <property type="entry name" value="Aminoglycoside_PTrfase"/>
</dbReference>